<dbReference type="Pfam" id="PF18998">
    <property type="entry name" value="Flg_new_2"/>
    <property type="match status" value="1"/>
</dbReference>
<evidence type="ECO:0000256" key="1">
    <source>
        <dbReference type="SAM" id="SignalP"/>
    </source>
</evidence>
<dbReference type="AlphaFoldDB" id="F4KJN6"/>
<dbReference type="KEGG" id="pah:Poras_0663"/>
<gene>
    <name evidence="3" type="ordered locus">Poras_0663</name>
</gene>
<reference evidence="4" key="1">
    <citation type="submission" date="2011-04" db="EMBL/GenBank/DDBJ databases">
        <title>The complete genome of Porphyromonas asaccharolytica DSM 20707.</title>
        <authorList>
            <person name="Lucas S."/>
            <person name="Han J."/>
            <person name="Lapidus A."/>
            <person name="Bruce D."/>
            <person name="Goodwin L."/>
            <person name="Pitluck S."/>
            <person name="Peters L."/>
            <person name="Kyrpides N."/>
            <person name="Mavromatis K."/>
            <person name="Ivanova N."/>
            <person name="Ovchinnikova G."/>
            <person name="Pagani I."/>
            <person name="Lu M."/>
            <person name="Detter J.C."/>
            <person name="Tapia R."/>
            <person name="Han C."/>
            <person name="Land M."/>
            <person name="Hauser L."/>
            <person name="Markowitz V."/>
            <person name="Cheng J.-F."/>
            <person name="Hugenholtz P."/>
            <person name="Woyke T."/>
            <person name="Wu D."/>
            <person name="Gronow S."/>
            <person name="Wellnitz S."/>
            <person name="Brambilla E."/>
            <person name="Klenk H.-P."/>
            <person name="Eisen J.A."/>
        </authorList>
    </citation>
    <scope>NUCLEOTIDE SEQUENCE [LARGE SCALE GENOMIC DNA]</scope>
    <source>
        <strain evidence="4">ATCC 25260 / DSM 20707 / VPI 4198</strain>
    </source>
</reference>
<dbReference type="EMBL" id="CP002689">
    <property type="protein sequence ID" value="AEE12613.1"/>
    <property type="molecule type" value="Genomic_DNA"/>
</dbReference>
<accession>F4KJN6</accession>
<name>F4KJN6_PORAD</name>
<proteinExistence type="predicted"/>
<dbReference type="InterPro" id="IPR044060">
    <property type="entry name" value="Bacterial_rp_domain"/>
</dbReference>
<evidence type="ECO:0000313" key="4">
    <source>
        <dbReference type="Proteomes" id="UP000006545"/>
    </source>
</evidence>
<feature type="signal peptide" evidence="1">
    <location>
        <begin position="1"/>
        <end position="20"/>
    </location>
</feature>
<feature type="domain" description="Bacterial repeat" evidence="2">
    <location>
        <begin position="150"/>
        <end position="221"/>
    </location>
</feature>
<organism evidence="3 4">
    <name type="scientific">Porphyromonas asaccharolytica (strain ATCC 25260 / DSM 20707 / BCRC 10618 / CCUG 7834 / JCM 6326 / LMG 13178 / VPI 4198 / B440)</name>
    <name type="common">Bacteroides asaccharolyticus</name>
    <dbReference type="NCBI Taxonomy" id="879243"/>
    <lineage>
        <taxon>Bacteria</taxon>
        <taxon>Pseudomonadati</taxon>
        <taxon>Bacteroidota</taxon>
        <taxon>Bacteroidia</taxon>
        <taxon>Bacteroidales</taxon>
        <taxon>Porphyromonadaceae</taxon>
        <taxon>Porphyromonas</taxon>
    </lineage>
</organism>
<dbReference type="RefSeq" id="WP_013760171.1">
    <property type="nucleotide sequence ID" value="NC_015501.1"/>
</dbReference>
<dbReference type="HOGENOM" id="CLU_462197_0_0_10"/>
<dbReference type="OrthoDB" id="696979at2"/>
<feature type="chain" id="PRO_5003309845" description="Bacterial repeat domain-containing protein" evidence="1">
    <location>
        <begin position="21"/>
        <end position="590"/>
    </location>
</feature>
<keyword evidence="4" id="KW-1185">Reference proteome</keyword>
<evidence type="ECO:0000313" key="3">
    <source>
        <dbReference type="EMBL" id="AEE12613.1"/>
    </source>
</evidence>
<keyword evidence="1" id="KW-0732">Signal</keyword>
<evidence type="ECO:0000259" key="2">
    <source>
        <dbReference type="Pfam" id="PF18998"/>
    </source>
</evidence>
<protein>
    <recommendedName>
        <fullName evidence="2">Bacterial repeat domain-containing protein</fullName>
    </recommendedName>
</protein>
<dbReference type="Proteomes" id="UP000006545">
    <property type="component" value="Chromosome"/>
</dbReference>
<sequence>MRQLLLWVTALLVGGATLLAANEADAIHLELSITAAGNTLSFQKNYADNNIEINVFDASNNLIQSGDLVPAGTSLNLMATVKGGKYQLKSFHVTWIEDGTPQSEELPITAADDFYGSYLKHWTMKPYDTTISLDFEESDPNTPRDLILTIEPSENGHIELFDYDGITPIASGSPVKDGSVITVKATPDEGYKVSLLRIGDDFYSKDALHPDAETGVVTKFKTVNASMVISALFEEYKPNNVDITVITPDLETGMLIISSNGANLRPVNGILSIEKGQQITITAIPMDQYDVTYVKVGSTEYTEGHGLTINEEGIATMQLEVTESTTISALFDKKQQVEKVPITIAPCEHGALEVLQGEQLLSSGDQVDKGSSITVKAIPDEDGYETASVTIGDKVYEGDALMPNAFGIVLLENIIVSEPTTISALFRKSAVDTYKVTYSFPSEVADHITVKANGEPYLSGTDIAAGTDIVFVYTQGDSKWLVDSWIVDGNAVAETKDKALFILTVEKDTEVGVAIYNGTQSITRDSISIRLMDHGSSLMISGLEDGTPISICDTTGRTLVVSKSHSIDISTIPQGVYIVRAGDIAMKVVK</sequence>